<dbReference type="PROSITE" id="PS51257">
    <property type="entry name" value="PROKAR_LIPOPROTEIN"/>
    <property type="match status" value="1"/>
</dbReference>
<proteinExistence type="predicted"/>
<sequence length="73" mass="7533">MRGCSGGDARGWWGQAGCCCGGLGACWPDAAALGLCHTEKREPPPLSFEGGLEVAVTDTVSTSGMDCDDPWQT</sequence>
<reference evidence="1" key="1">
    <citation type="submission" date="2022-03" db="EMBL/GenBank/DDBJ databases">
        <authorList>
            <person name="Alioto T."/>
            <person name="Alioto T."/>
            <person name="Gomez Garrido J."/>
        </authorList>
    </citation>
    <scope>NUCLEOTIDE SEQUENCE</scope>
</reference>
<evidence type="ECO:0000313" key="2">
    <source>
        <dbReference type="Proteomes" id="UP001295444"/>
    </source>
</evidence>
<protein>
    <submittedName>
        <fullName evidence="1">Uncharacterized protein</fullName>
    </submittedName>
</protein>
<dbReference type="Proteomes" id="UP001295444">
    <property type="component" value="Chromosome 06"/>
</dbReference>
<evidence type="ECO:0000313" key="1">
    <source>
        <dbReference type="EMBL" id="CAH2299476.1"/>
    </source>
</evidence>
<feature type="non-terminal residue" evidence="1">
    <location>
        <position position="73"/>
    </location>
</feature>
<dbReference type="EMBL" id="OW240917">
    <property type="protein sequence ID" value="CAH2299476.1"/>
    <property type="molecule type" value="Genomic_DNA"/>
</dbReference>
<keyword evidence="2" id="KW-1185">Reference proteome</keyword>
<gene>
    <name evidence="1" type="ORF">PECUL_23A059686</name>
</gene>
<name>A0AAD1SEH8_PELCU</name>
<organism evidence="1 2">
    <name type="scientific">Pelobates cultripes</name>
    <name type="common">Western spadefoot toad</name>
    <dbReference type="NCBI Taxonomy" id="61616"/>
    <lineage>
        <taxon>Eukaryota</taxon>
        <taxon>Metazoa</taxon>
        <taxon>Chordata</taxon>
        <taxon>Craniata</taxon>
        <taxon>Vertebrata</taxon>
        <taxon>Euteleostomi</taxon>
        <taxon>Amphibia</taxon>
        <taxon>Batrachia</taxon>
        <taxon>Anura</taxon>
        <taxon>Pelobatoidea</taxon>
        <taxon>Pelobatidae</taxon>
        <taxon>Pelobates</taxon>
    </lineage>
</organism>
<dbReference type="AlphaFoldDB" id="A0AAD1SEH8"/>
<accession>A0AAD1SEH8</accession>